<dbReference type="PROSITE" id="PS00061">
    <property type="entry name" value="ADH_SHORT"/>
    <property type="match status" value="1"/>
</dbReference>
<feature type="region of interest" description="Disordered" evidence="4">
    <location>
        <begin position="1125"/>
        <end position="1164"/>
    </location>
</feature>
<dbReference type="EMBL" id="CYGV01000113">
    <property type="protein sequence ID" value="CUA67424.1"/>
    <property type="molecule type" value="Genomic_DNA"/>
</dbReference>
<evidence type="ECO:0000256" key="1">
    <source>
        <dbReference type="ARBA" id="ARBA00006484"/>
    </source>
</evidence>
<dbReference type="Gene3D" id="3.40.50.720">
    <property type="entry name" value="NAD(P)-binding Rossmann-like Domain"/>
    <property type="match status" value="1"/>
</dbReference>
<dbReference type="Gene3D" id="3.40.50.150">
    <property type="entry name" value="Vaccinia Virus protein VP39"/>
    <property type="match status" value="1"/>
</dbReference>
<protein>
    <submittedName>
        <fullName evidence="5">Uncharacterized protein</fullName>
    </submittedName>
</protein>
<dbReference type="GO" id="GO:0016491">
    <property type="term" value="F:oxidoreductase activity"/>
    <property type="evidence" value="ECO:0007669"/>
    <property type="project" value="UniProtKB-KW"/>
</dbReference>
<dbReference type="GO" id="GO:0045145">
    <property type="term" value="F:single-stranded DNA 5'-3' DNA exonuclease activity"/>
    <property type="evidence" value="ECO:0007669"/>
    <property type="project" value="InterPro"/>
</dbReference>
<feature type="region of interest" description="Disordered" evidence="4">
    <location>
        <begin position="1"/>
        <end position="49"/>
    </location>
</feature>
<proteinExistence type="inferred from homology"/>
<dbReference type="InterPro" id="IPR036291">
    <property type="entry name" value="NAD(P)-bd_dom_sf"/>
</dbReference>
<feature type="compositionally biased region" description="Polar residues" evidence="4">
    <location>
        <begin position="26"/>
        <end position="39"/>
    </location>
</feature>
<comment type="similarity">
    <text evidence="1">Belongs to the short-chain dehydrogenases/reductases (SDR) family.</text>
</comment>
<feature type="region of interest" description="Disordered" evidence="4">
    <location>
        <begin position="1197"/>
        <end position="1226"/>
    </location>
</feature>
<dbReference type="SUPFAM" id="SSF51735">
    <property type="entry name" value="NAD(P)-binding Rossmann-fold domains"/>
    <property type="match status" value="1"/>
</dbReference>
<dbReference type="Proteomes" id="UP000044841">
    <property type="component" value="Unassembled WGS sequence"/>
</dbReference>
<feature type="region of interest" description="Disordered" evidence="4">
    <location>
        <begin position="963"/>
        <end position="982"/>
    </location>
</feature>
<dbReference type="PRINTS" id="PR00081">
    <property type="entry name" value="GDHRDH"/>
</dbReference>
<dbReference type="InterPro" id="IPR020904">
    <property type="entry name" value="Sc_DH/Rdtase_CS"/>
</dbReference>
<dbReference type="Pfam" id="PF13489">
    <property type="entry name" value="Methyltransf_23"/>
    <property type="match status" value="1"/>
</dbReference>
<dbReference type="Pfam" id="PF09810">
    <property type="entry name" value="Exo5"/>
    <property type="match status" value="1"/>
</dbReference>
<dbReference type="Pfam" id="PF13561">
    <property type="entry name" value="adh_short_C2"/>
    <property type="match status" value="1"/>
</dbReference>
<evidence type="ECO:0000313" key="5">
    <source>
        <dbReference type="EMBL" id="CUA67424.1"/>
    </source>
</evidence>
<gene>
    <name evidence="5" type="primary">rhlG</name>
    <name evidence="5" type="ORF">RSOLAG22IIIB_03068</name>
</gene>
<dbReference type="SUPFAM" id="SSF53335">
    <property type="entry name" value="S-adenosyl-L-methionine-dependent methyltransferases"/>
    <property type="match status" value="1"/>
</dbReference>
<accession>A0A0K6FN74</accession>
<dbReference type="FunFam" id="3.40.50.720:FF:000084">
    <property type="entry name" value="Short-chain dehydrogenase reductase"/>
    <property type="match status" value="1"/>
</dbReference>
<sequence length="1333" mass="146800">MNTEQQDSQMSDTASTLSRLIDDTETMPSMTNDGCTDTGTEGRVSPAPSLYSLTPSLRDQSFRHVHGRSLNAHSDVYSLPADEEEAQRLYRQHRLFYLLARDDHYYGMTSLVQEVLAPTEERQRMVLDLGCGPGAWTIQCATDFPHVEVLGVDLAPTSAMSPPPNCRFEIDDLNLGLEHFFGPTFDIIHARLLNSGVKDYAGLVDQVSRCLRPGGLVIFAEFDFRIWAEDHRLLIPSNFYTPLPSQASTPPSTGSTAGLGSSGRTSANASKVSTVLTKWAVPTWMATMSKCVRAKGGNIDAAALLKTWLREHPNYEDVQPSDLWAPLGPWKATQPNDWTQHPNFPMTGEMSRDNLINLMRGARPLLYGWFSPEEVAALEEAATQELQAEASPIVKDKIALVSGGGSGIGFMIASALVQNGAKVYIASRKEKQLQEAQKALNEKGPGRCEYIVADLGSKAGCDALCEAFKKREAKLHILVNNSGATWGAPWENFPEKEGWDRVMALNVKSLFYMTSGLSELLQKDATALDPGRVVNISSVAGKDPIAQDTGLANKGQGLWSYNTSKAAAIHLTTTMAVTLAPKFITVNAILPGVYPSKMTAFGFSKAADALAKSHPMGRVGAPTDMAGLFLFLVSPGGAHISGAHIESDGGSRISGLASWLLHKEGHLFPIAQAKMSDHTDDEYEFPEFTEDELRAIDATAEVALDAVWPLSSSNPQIITRLDSVATRDPPRSRKSSGFSTIELTEEELQLIDHSVARLVSEHTDAGFGSAGGISAELAHSPSSHIEISLQSPIPTLVGSPAPTLGRSPSPSSLEMASLYSLFRDSRNFLSVSDLVAPAWCEVQFDYGLRGKRHLPPSLRPEVLESRSGKKIQVRREVAINNDRVLKKGTEVHKKLEQEIRPIEIEITPKTREDAWGLKLFNMISNIRVLIDEGCCREMPVMGFVHGHFVIGVIDEILRAPNLPQATGSRGSPAQRSSCGDTSEWASGTIHILDNKTRGVNSLPRSRDALQSRLQLMLYKRLLDMLLPTSIGSAKEDTTDRQRLSFPDVWAHHSLDPSACFSPSFLQESSVLVSSNRLGPAAENALCLNDLEDVWSTTVDELIHTVGPRDQDSIVSNLLKLVYRRREKPQKRSAHTGDGSRTSSRASSLETQYDRLRHRKKGRVESEDVELQRAIHESLRHSVRSDDFALQDETIEVTGRESKDESQGLIQETGDPVRAPGGWISPEDDLQRAIDESKKSYCKQMGREALSPSPPLDTKHRRENNQDIIGVVEFDHDDVLLDSHLSSVLDFWHDRRPPRGVDIEDTGRCRHCEFSEDCEWLEAKAKELAQDMRN</sequence>
<evidence type="ECO:0000313" key="6">
    <source>
        <dbReference type="Proteomes" id="UP000044841"/>
    </source>
</evidence>
<organism evidence="5 6">
    <name type="scientific">Rhizoctonia solani</name>
    <dbReference type="NCBI Taxonomy" id="456999"/>
    <lineage>
        <taxon>Eukaryota</taxon>
        <taxon>Fungi</taxon>
        <taxon>Dikarya</taxon>
        <taxon>Basidiomycota</taxon>
        <taxon>Agaricomycotina</taxon>
        <taxon>Agaricomycetes</taxon>
        <taxon>Cantharellales</taxon>
        <taxon>Ceratobasidiaceae</taxon>
        <taxon>Rhizoctonia</taxon>
    </lineage>
</organism>
<feature type="region of interest" description="Disordered" evidence="4">
    <location>
        <begin position="245"/>
        <end position="266"/>
    </location>
</feature>
<evidence type="ECO:0000256" key="4">
    <source>
        <dbReference type="SAM" id="MobiDB-lite"/>
    </source>
</evidence>
<dbReference type="PANTHER" id="PTHR43618">
    <property type="entry name" value="7-ALPHA-HYDROXYSTEROID DEHYDROGENASE"/>
    <property type="match status" value="1"/>
</dbReference>
<evidence type="ECO:0000256" key="3">
    <source>
        <dbReference type="ARBA" id="ARBA00023002"/>
    </source>
</evidence>
<dbReference type="InterPro" id="IPR052178">
    <property type="entry name" value="Sec_Metab_Biosynth_SDR"/>
</dbReference>
<dbReference type="InterPro" id="IPR002347">
    <property type="entry name" value="SDR_fam"/>
</dbReference>
<evidence type="ECO:0000256" key="2">
    <source>
        <dbReference type="ARBA" id="ARBA00022857"/>
    </source>
</evidence>
<keyword evidence="6" id="KW-1185">Reference proteome</keyword>
<dbReference type="InterPro" id="IPR029063">
    <property type="entry name" value="SAM-dependent_MTases_sf"/>
</dbReference>
<reference evidence="5 6" key="1">
    <citation type="submission" date="2015-07" db="EMBL/GenBank/DDBJ databases">
        <authorList>
            <person name="Noorani M."/>
        </authorList>
    </citation>
    <scope>NUCLEOTIDE SEQUENCE [LARGE SCALE GENOMIC DNA]</scope>
    <source>
        <strain evidence="5">BBA 69670</strain>
    </source>
</reference>
<dbReference type="PANTHER" id="PTHR43618:SF8">
    <property type="entry name" value="7ALPHA-HYDROXYSTEROID DEHYDROGENASE"/>
    <property type="match status" value="1"/>
</dbReference>
<dbReference type="CDD" id="cd02440">
    <property type="entry name" value="AdoMet_MTases"/>
    <property type="match status" value="1"/>
</dbReference>
<dbReference type="PRINTS" id="PR00080">
    <property type="entry name" value="SDRFAMILY"/>
</dbReference>
<name>A0A0K6FN74_9AGAM</name>
<dbReference type="InterPro" id="IPR019190">
    <property type="entry name" value="EXOV"/>
</dbReference>
<keyword evidence="2" id="KW-0521">NADP</keyword>
<feature type="compositionally biased region" description="Polar residues" evidence="4">
    <location>
        <begin position="1"/>
        <end position="18"/>
    </location>
</feature>
<keyword evidence="3" id="KW-0560">Oxidoreductase</keyword>
<feature type="compositionally biased region" description="Polar residues" evidence="4">
    <location>
        <begin position="1138"/>
        <end position="1150"/>
    </location>
</feature>